<evidence type="ECO:0000256" key="2">
    <source>
        <dbReference type="SAM" id="MobiDB-lite"/>
    </source>
</evidence>
<accession>A0ABN9U964</accession>
<feature type="region of interest" description="Disordered" evidence="2">
    <location>
        <begin position="96"/>
        <end position="144"/>
    </location>
</feature>
<organism evidence="4 5">
    <name type="scientific">Prorocentrum cordatum</name>
    <dbReference type="NCBI Taxonomy" id="2364126"/>
    <lineage>
        <taxon>Eukaryota</taxon>
        <taxon>Sar</taxon>
        <taxon>Alveolata</taxon>
        <taxon>Dinophyceae</taxon>
        <taxon>Prorocentrales</taxon>
        <taxon>Prorocentraceae</taxon>
        <taxon>Prorocentrum</taxon>
    </lineage>
</organism>
<proteinExistence type="predicted"/>
<dbReference type="SUPFAM" id="SSF90188">
    <property type="entry name" value="Somatomedin B domain"/>
    <property type="match status" value="1"/>
</dbReference>
<name>A0ABN9U964_9DINO</name>
<keyword evidence="1" id="KW-1015">Disulfide bond</keyword>
<evidence type="ECO:0000259" key="3">
    <source>
        <dbReference type="PROSITE" id="PS50958"/>
    </source>
</evidence>
<comment type="caution">
    <text evidence="4">The sequence shown here is derived from an EMBL/GenBank/DDBJ whole genome shotgun (WGS) entry which is preliminary data.</text>
</comment>
<sequence>MALEADACSRDAESAGEDSECTPILGWRPDSECERGGVPAGGLHALERRRLARTPPHAAKAGGTEAAALLWRWRSFAALLATASLAAIVGAASWGHQRRLPRPSSPASARPEEASDKSFWFPQPGIEPVPEESAPEGESDSSGASCAAYGCAGYDSAKDCQCNAACKEHDNCCADFDAECGASAAAGARLAPPQ</sequence>
<evidence type="ECO:0000313" key="4">
    <source>
        <dbReference type="EMBL" id="CAK0855830.1"/>
    </source>
</evidence>
<dbReference type="PROSITE" id="PS00524">
    <property type="entry name" value="SMB_1"/>
    <property type="match status" value="1"/>
</dbReference>
<feature type="compositionally biased region" description="Acidic residues" evidence="2">
    <location>
        <begin position="129"/>
        <end position="139"/>
    </location>
</feature>
<feature type="non-terminal residue" evidence="4">
    <location>
        <position position="194"/>
    </location>
</feature>
<gene>
    <name evidence="4" type="ORF">PCOR1329_LOCUS46362</name>
</gene>
<evidence type="ECO:0000313" key="5">
    <source>
        <dbReference type="Proteomes" id="UP001189429"/>
    </source>
</evidence>
<keyword evidence="5" id="KW-1185">Reference proteome</keyword>
<dbReference type="EMBL" id="CAUYUJ010015578">
    <property type="protein sequence ID" value="CAK0855830.1"/>
    <property type="molecule type" value="Genomic_DNA"/>
</dbReference>
<feature type="region of interest" description="Disordered" evidence="2">
    <location>
        <begin position="1"/>
        <end position="27"/>
    </location>
</feature>
<evidence type="ECO:0000256" key="1">
    <source>
        <dbReference type="ARBA" id="ARBA00023157"/>
    </source>
</evidence>
<dbReference type="Gene3D" id="4.10.410.20">
    <property type="match status" value="1"/>
</dbReference>
<reference evidence="4" key="1">
    <citation type="submission" date="2023-10" db="EMBL/GenBank/DDBJ databases">
        <authorList>
            <person name="Chen Y."/>
            <person name="Shah S."/>
            <person name="Dougan E. K."/>
            <person name="Thang M."/>
            <person name="Chan C."/>
        </authorList>
    </citation>
    <scope>NUCLEOTIDE SEQUENCE [LARGE SCALE GENOMIC DNA]</scope>
</reference>
<dbReference type="Proteomes" id="UP001189429">
    <property type="component" value="Unassembled WGS sequence"/>
</dbReference>
<protein>
    <recommendedName>
        <fullName evidence="3">SMB domain-containing protein</fullName>
    </recommendedName>
</protein>
<dbReference type="Pfam" id="PF01033">
    <property type="entry name" value="Somatomedin_B"/>
    <property type="match status" value="1"/>
</dbReference>
<dbReference type="PROSITE" id="PS50958">
    <property type="entry name" value="SMB_2"/>
    <property type="match status" value="1"/>
</dbReference>
<dbReference type="InterPro" id="IPR036024">
    <property type="entry name" value="Somatomedin_B-like_dom_sf"/>
</dbReference>
<dbReference type="InterPro" id="IPR001212">
    <property type="entry name" value="Somatomedin_B_dom"/>
</dbReference>
<feature type="domain" description="SMB" evidence="3">
    <location>
        <begin position="142"/>
        <end position="184"/>
    </location>
</feature>